<dbReference type="Proteomes" id="UP000292373">
    <property type="component" value="Unassembled WGS sequence"/>
</dbReference>
<feature type="transmembrane region" description="Helical" evidence="8">
    <location>
        <begin position="89"/>
        <end position="109"/>
    </location>
</feature>
<dbReference type="EMBL" id="SDMQ01000004">
    <property type="protein sequence ID" value="TBT85911.1"/>
    <property type="molecule type" value="Genomic_DNA"/>
</dbReference>
<keyword evidence="7 8" id="KW-0472">Membrane</keyword>
<evidence type="ECO:0000313" key="11">
    <source>
        <dbReference type="Proteomes" id="UP000292373"/>
    </source>
</evidence>
<evidence type="ECO:0000256" key="4">
    <source>
        <dbReference type="ARBA" id="ARBA00022475"/>
    </source>
</evidence>
<feature type="transmembrane region" description="Helical" evidence="8">
    <location>
        <begin position="176"/>
        <end position="197"/>
    </location>
</feature>
<evidence type="ECO:0000256" key="2">
    <source>
        <dbReference type="ARBA" id="ARBA00008335"/>
    </source>
</evidence>
<name>A0A4Q9KEM5_9ACTN</name>
<accession>A0A4Q9KEM5</accession>
<comment type="caution">
    <text evidence="10">The sequence shown here is derived from an EMBL/GenBank/DDBJ whole genome shotgun (WGS) entry which is preliminary data.</text>
</comment>
<dbReference type="RefSeq" id="WP_131167560.1">
    <property type="nucleotide sequence ID" value="NZ_SDMQ01000004.1"/>
</dbReference>
<evidence type="ECO:0000313" key="10">
    <source>
        <dbReference type="EMBL" id="TBT85911.1"/>
    </source>
</evidence>
<proteinExistence type="inferred from homology"/>
<feature type="transmembrane region" description="Helical" evidence="8">
    <location>
        <begin position="256"/>
        <end position="277"/>
    </location>
</feature>
<feature type="transmembrane region" description="Helical" evidence="8">
    <location>
        <begin position="348"/>
        <end position="367"/>
    </location>
</feature>
<feature type="transmembrane region" description="Helical" evidence="8">
    <location>
        <begin position="222"/>
        <end position="244"/>
    </location>
</feature>
<protein>
    <submittedName>
        <fullName evidence="10">MFS transporter</fullName>
    </submittedName>
</protein>
<keyword evidence="4" id="KW-1003">Cell membrane</keyword>
<dbReference type="GO" id="GO:0005886">
    <property type="term" value="C:plasma membrane"/>
    <property type="evidence" value="ECO:0007669"/>
    <property type="project" value="UniProtKB-SubCell"/>
</dbReference>
<comment type="similarity">
    <text evidence="2">Belongs to the major facilitator superfamily.</text>
</comment>
<gene>
    <name evidence="10" type="ORF">ET989_05515</name>
</gene>
<feature type="transmembrane region" description="Helical" evidence="8">
    <location>
        <begin position="20"/>
        <end position="36"/>
    </location>
</feature>
<evidence type="ECO:0000259" key="9">
    <source>
        <dbReference type="PROSITE" id="PS50850"/>
    </source>
</evidence>
<dbReference type="InterPro" id="IPR011701">
    <property type="entry name" value="MFS"/>
</dbReference>
<dbReference type="Gene3D" id="1.20.1250.20">
    <property type="entry name" value="MFS general substrate transporter like domains"/>
    <property type="match status" value="1"/>
</dbReference>
<evidence type="ECO:0000256" key="8">
    <source>
        <dbReference type="SAM" id="Phobius"/>
    </source>
</evidence>
<dbReference type="SUPFAM" id="SSF103473">
    <property type="entry name" value="MFS general substrate transporter"/>
    <property type="match status" value="1"/>
</dbReference>
<feature type="transmembrane region" description="Helical" evidence="8">
    <location>
        <begin position="145"/>
        <end position="170"/>
    </location>
</feature>
<sequence>MKAESDWAGHHRESREYRRILVGLGAAGVATFAQLHSPQALLTVLRADLGAPPSDVALTVSFAMLGVALAVVPWSWAADRFGRLNAMRAAIAASAILGVLAAFSPFLHVLLAVRFLEGLALGGLPALAMTYLHDEIDARFTASAAAVYIAGTSVGGMSGRLVAGFVAGFWGWRAGLAVVALLCVGAAAVFFALMPAARGHVVRRVSLGDLSRSVLGCLRDRGLVTLYLTAFALFGGFVAVYNYLAFRLEGPGFGLPAALVSWLFASYLAGTVSAGWAGRLVPRFGRFQTLVGSILVMAVGLFVMLVDHVVVIIVGLLVMTAGFFGAHAVASSWVGARAASNIRAQATALYNVFYYSGSAVVGWAVGFSWMGSGWIGVVVPVALLCLVALVAAVLTHRAARPVG</sequence>
<feature type="transmembrane region" description="Helical" evidence="8">
    <location>
        <begin position="289"/>
        <end position="306"/>
    </location>
</feature>
<dbReference type="AlphaFoldDB" id="A0A4Q9KEM5"/>
<evidence type="ECO:0000256" key="5">
    <source>
        <dbReference type="ARBA" id="ARBA00022692"/>
    </source>
</evidence>
<dbReference type="Pfam" id="PF07690">
    <property type="entry name" value="MFS_1"/>
    <property type="match status" value="1"/>
</dbReference>
<dbReference type="GO" id="GO:0022857">
    <property type="term" value="F:transmembrane transporter activity"/>
    <property type="evidence" value="ECO:0007669"/>
    <property type="project" value="InterPro"/>
</dbReference>
<feature type="transmembrane region" description="Helical" evidence="8">
    <location>
        <begin position="115"/>
        <end position="133"/>
    </location>
</feature>
<keyword evidence="3" id="KW-0813">Transport</keyword>
<dbReference type="InterPro" id="IPR036259">
    <property type="entry name" value="MFS_trans_sf"/>
</dbReference>
<keyword evidence="5 8" id="KW-0812">Transmembrane</keyword>
<dbReference type="InterPro" id="IPR020846">
    <property type="entry name" value="MFS_dom"/>
</dbReference>
<feature type="domain" description="Major facilitator superfamily (MFS) profile" evidence="9">
    <location>
        <begin position="20"/>
        <end position="400"/>
    </location>
</feature>
<evidence type="ECO:0000256" key="7">
    <source>
        <dbReference type="ARBA" id="ARBA00023136"/>
    </source>
</evidence>
<dbReference type="OrthoDB" id="63984at2"/>
<feature type="transmembrane region" description="Helical" evidence="8">
    <location>
        <begin position="373"/>
        <end position="394"/>
    </location>
</feature>
<keyword evidence="6 8" id="KW-1133">Transmembrane helix</keyword>
<feature type="transmembrane region" description="Helical" evidence="8">
    <location>
        <begin position="312"/>
        <end position="336"/>
    </location>
</feature>
<evidence type="ECO:0000256" key="1">
    <source>
        <dbReference type="ARBA" id="ARBA00004651"/>
    </source>
</evidence>
<evidence type="ECO:0000256" key="3">
    <source>
        <dbReference type="ARBA" id="ARBA00022448"/>
    </source>
</evidence>
<organism evidence="10 11">
    <name type="scientific">Propioniciclava sinopodophylli</name>
    <dbReference type="NCBI Taxonomy" id="1837344"/>
    <lineage>
        <taxon>Bacteria</taxon>
        <taxon>Bacillati</taxon>
        <taxon>Actinomycetota</taxon>
        <taxon>Actinomycetes</taxon>
        <taxon>Propionibacteriales</taxon>
        <taxon>Propionibacteriaceae</taxon>
        <taxon>Propioniciclava</taxon>
    </lineage>
</organism>
<dbReference type="PANTHER" id="PTHR43271:SF1">
    <property type="entry name" value="INNER MEMBRANE TRANSPORT PROTEIN YNFM"/>
    <property type="match status" value="1"/>
</dbReference>
<evidence type="ECO:0000256" key="6">
    <source>
        <dbReference type="ARBA" id="ARBA00022989"/>
    </source>
</evidence>
<comment type="subcellular location">
    <subcellularLocation>
        <location evidence="1">Cell membrane</location>
        <topology evidence="1">Multi-pass membrane protein</topology>
    </subcellularLocation>
</comment>
<dbReference type="CDD" id="cd17324">
    <property type="entry name" value="MFS_NepI_like"/>
    <property type="match status" value="1"/>
</dbReference>
<feature type="transmembrane region" description="Helical" evidence="8">
    <location>
        <begin position="56"/>
        <end position="77"/>
    </location>
</feature>
<reference evidence="10 11" key="1">
    <citation type="submission" date="2019-01" db="EMBL/GenBank/DDBJ databases">
        <title>Lactibacter flavus gen. nov., sp. nov., a novel bacterium of the family Propionibacteriaceae isolated from raw milk and dairy products.</title>
        <authorList>
            <person name="Huptas C."/>
            <person name="Wenning M."/>
            <person name="Breitenwieser F."/>
            <person name="Doll E."/>
            <person name="Von Neubeck M."/>
            <person name="Busse H.-J."/>
            <person name="Scherer S."/>
        </authorList>
    </citation>
    <scope>NUCLEOTIDE SEQUENCE [LARGE SCALE GENOMIC DNA]</scope>
    <source>
        <strain evidence="10 11">KCTC 33808</strain>
    </source>
</reference>
<keyword evidence="11" id="KW-1185">Reference proteome</keyword>
<dbReference type="PANTHER" id="PTHR43271">
    <property type="entry name" value="BLL2771 PROTEIN"/>
    <property type="match status" value="1"/>
</dbReference>
<dbReference type="PROSITE" id="PS50850">
    <property type="entry name" value="MFS"/>
    <property type="match status" value="1"/>
</dbReference>